<keyword evidence="2" id="KW-1185">Reference proteome</keyword>
<organism evidence="1 2">
    <name type="scientific">Marasmius crinis-equi</name>
    <dbReference type="NCBI Taxonomy" id="585013"/>
    <lineage>
        <taxon>Eukaryota</taxon>
        <taxon>Fungi</taxon>
        <taxon>Dikarya</taxon>
        <taxon>Basidiomycota</taxon>
        <taxon>Agaricomycotina</taxon>
        <taxon>Agaricomycetes</taxon>
        <taxon>Agaricomycetidae</taxon>
        <taxon>Agaricales</taxon>
        <taxon>Marasmiineae</taxon>
        <taxon>Marasmiaceae</taxon>
        <taxon>Marasmius</taxon>
    </lineage>
</organism>
<comment type="caution">
    <text evidence="1">The sequence shown here is derived from an EMBL/GenBank/DDBJ whole genome shotgun (WGS) entry which is preliminary data.</text>
</comment>
<dbReference type="EMBL" id="JBAHYK010001129">
    <property type="protein sequence ID" value="KAL0569386.1"/>
    <property type="molecule type" value="Genomic_DNA"/>
</dbReference>
<evidence type="ECO:0000313" key="2">
    <source>
        <dbReference type="Proteomes" id="UP001465976"/>
    </source>
</evidence>
<reference evidence="1 2" key="1">
    <citation type="submission" date="2024-02" db="EMBL/GenBank/DDBJ databases">
        <title>A draft genome for the cacao thread blight pathogen Marasmius crinis-equi.</title>
        <authorList>
            <person name="Cohen S.P."/>
            <person name="Baruah I.K."/>
            <person name="Amoako-Attah I."/>
            <person name="Bukari Y."/>
            <person name="Meinhardt L.W."/>
            <person name="Bailey B.A."/>
        </authorList>
    </citation>
    <scope>NUCLEOTIDE SEQUENCE [LARGE SCALE GENOMIC DNA]</scope>
    <source>
        <strain evidence="1 2">GH-76</strain>
    </source>
</reference>
<dbReference type="Proteomes" id="UP001465976">
    <property type="component" value="Unassembled WGS sequence"/>
</dbReference>
<gene>
    <name evidence="1" type="ORF">V5O48_012580</name>
</gene>
<protein>
    <submittedName>
        <fullName evidence="1">Uncharacterized protein</fullName>
    </submittedName>
</protein>
<evidence type="ECO:0000313" key="1">
    <source>
        <dbReference type="EMBL" id="KAL0569386.1"/>
    </source>
</evidence>
<proteinExistence type="predicted"/>
<accession>A0ABR3F2E8</accession>
<name>A0ABR3F2E8_9AGAR</name>
<sequence>MDLFDKIFPRDDSAFYVDSTPSDSPLQIPVRLFSASLKPLTRQGAFQALWPDGSIKVPPPPILIDPQYRLALGIKPETRESLAKATSDPSILSKSSFKELLSSQLLCCFLAPDITAYVRDIKKPLLRLIRDNPSDFGLTLNLEDRKFMKKLQVVVSHLSSEILEEMRRKIQDSFRTGETELPFSEPLSIYDLCTELASTDRQPSCDIKFKSPHWARVAFLRHCFVEFGAKNSPATAAATTFWNFVDDQLVQLRAEALCRGRTLIRQGEILSRYFQYVLEQDLENYPSDQLPPRDDTLAVNPWHQRVARAMVF</sequence>